<feature type="region of interest" description="Disordered" evidence="1">
    <location>
        <begin position="43"/>
        <end position="67"/>
    </location>
</feature>
<evidence type="ECO:0000313" key="2">
    <source>
        <dbReference type="EMBL" id="MPC77541.1"/>
    </source>
</evidence>
<sequence>MRNNAVGKKTVIINGKCEKIGSKYGSRFDGGGAYRYLTSREKEGKASPHLFRSPAPMSCGNKVGKTHKNTKQLRYTAAIRV</sequence>
<name>A0A5B7HWU3_PORTR</name>
<proteinExistence type="predicted"/>
<dbReference type="AlphaFoldDB" id="A0A5B7HWU3"/>
<reference evidence="2 3" key="1">
    <citation type="submission" date="2019-05" db="EMBL/GenBank/DDBJ databases">
        <title>Another draft genome of Portunus trituberculatus and its Hox gene families provides insights of decapod evolution.</title>
        <authorList>
            <person name="Jeong J.-H."/>
            <person name="Song I."/>
            <person name="Kim S."/>
            <person name="Choi T."/>
            <person name="Kim D."/>
            <person name="Ryu S."/>
            <person name="Kim W."/>
        </authorList>
    </citation>
    <scope>NUCLEOTIDE SEQUENCE [LARGE SCALE GENOMIC DNA]</scope>
    <source>
        <tissue evidence="2">Muscle</tissue>
    </source>
</reference>
<accession>A0A5B7HWU3</accession>
<dbReference type="EMBL" id="VSRR010046092">
    <property type="protein sequence ID" value="MPC77541.1"/>
    <property type="molecule type" value="Genomic_DNA"/>
</dbReference>
<organism evidence="2 3">
    <name type="scientific">Portunus trituberculatus</name>
    <name type="common">Swimming crab</name>
    <name type="synonym">Neptunus trituberculatus</name>
    <dbReference type="NCBI Taxonomy" id="210409"/>
    <lineage>
        <taxon>Eukaryota</taxon>
        <taxon>Metazoa</taxon>
        <taxon>Ecdysozoa</taxon>
        <taxon>Arthropoda</taxon>
        <taxon>Crustacea</taxon>
        <taxon>Multicrustacea</taxon>
        <taxon>Malacostraca</taxon>
        <taxon>Eumalacostraca</taxon>
        <taxon>Eucarida</taxon>
        <taxon>Decapoda</taxon>
        <taxon>Pleocyemata</taxon>
        <taxon>Brachyura</taxon>
        <taxon>Eubrachyura</taxon>
        <taxon>Portunoidea</taxon>
        <taxon>Portunidae</taxon>
        <taxon>Portuninae</taxon>
        <taxon>Portunus</taxon>
    </lineage>
</organism>
<evidence type="ECO:0000256" key="1">
    <source>
        <dbReference type="SAM" id="MobiDB-lite"/>
    </source>
</evidence>
<evidence type="ECO:0000313" key="3">
    <source>
        <dbReference type="Proteomes" id="UP000324222"/>
    </source>
</evidence>
<dbReference type="Proteomes" id="UP000324222">
    <property type="component" value="Unassembled WGS sequence"/>
</dbReference>
<protein>
    <submittedName>
        <fullName evidence="2">Uncharacterized protein</fullName>
    </submittedName>
</protein>
<comment type="caution">
    <text evidence="2">The sequence shown here is derived from an EMBL/GenBank/DDBJ whole genome shotgun (WGS) entry which is preliminary data.</text>
</comment>
<keyword evidence="3" id="KW-1185">Reference proteome</keyword>
<gene>
    <name evidence="2" type="ORF">E2C01_071998</name>
</gene>